<dbReference type="Proteomes" id="UP000282613">
    <property type="component" value="Unassembled WGS sequence"/>
</dbReference>
<organism evidence="3">
    <name type="scientific">Taenia asiatica</name>
    <name type="common">Asian tapeworm</name>
    <dbReference type="NCBI Taxonomy" id="60517"/>
    <lineage>
        <taxon>Eukaryota</taxon>
        <taxon>Metazoa</taxon>
        <taxon>Spiralia</taxon>
        <taxon>Lophotrochozoa</taxon>
        <taxon>Platyhelminthes</taxon>
        <taxon>Cestoda</taxon>
        <taxon>Eucestoda</taxon>
        <taxon>Cyclophyllidea</taxon>
        <taxon>Taeniidae</taxon>
        <taxon>Taenia</taxon>
    </lineage>
</organism>
<evidence type="ECO:0000313" key="2">
    <source>
        <dbReference type="Proteomes" id="UP000282613"/>
    </source>
</evidence>
<accession>A0A0R3WCP2</accession>
<proteinExistence type="predicted"/>
<dbReference type="AlphaFoldDB" id="A0A0R3WCP2"/>
<evidence type="ECO:0000313" key="3">
    <source>
        <dbReference type="WBParaSite" id="TASK_0000848401-mRNA-1"/>
    </source>
</evidence>
<dbReference type="EMBL" id="UYRS01018813">
    <property type="protein sequence ID" value="VDK40408.1"/>
    <property type="molecule type" value="Genomic_DNA"/>
</dbReference>
<dbReference type="OrthoDB" id="6280644at2759"/>
<protein>
    <submittedName>
        <fullName evidence="3">C2 domain-containing protein</fullName>
    </submittedName>
</protein>
<reference evidence="1 2" key="2">
    <citation type="submission" date="2018-11" db="EMBL/GenBank/DDBJ databases">
        <authorList>
            <consortium name="Pathogen Informatics"/>
        </authorList>
    </citation>
    <scope>NUCLEOTIDE SEQUENCE [LARGE SCALE GENOMIC DNA]</scope>
</reference>
<name>A0A0R3WCP2_TAEAS</name>
<reference evidence="3" key="1">
    <citation type="submission" date="2017-02" db="UniProtKB">
        <authorList>
            <consortium name="WormBaseParasite"/>
        </authorList>
    </citation>
    <scope>IDENTIFICATION</scope>
</reference>
<sequence length="294" mass="32764">MKGSGNSSNLIRVKSHSFLRKSNAYPASVIIEVKNKEGEKIKMSEYVEEPKSLKQVIRQKRKMKADSALYIDVYNLPDNVMRTDTVLRNDSIILRVLEPFYLSKFGHDTRRLDSHPCQQLKKEELNENELESLFEGRFQVKALELLSLQSSKVKQGGEEESSGLATIQVTASLSAEVSPLLKLVGPILANHLKCSAEALELAGRKKEGFDEILSRLAALLSHKTILCDFSGIPREKSSQNSMQSSSSHPSLPPALKSNFSKSVSEFNPLLQSSEVFFPSVPECTFPNVTTCEFN</sequence>
<dbReference type="WBParaSite" id="TASK_0000848401-mRNA-1">
    <property type="protein sequence ID" value="TASK_0000848401-mRNA-1"/>
    <property type="gene ID" value="TASK_0000848401"/>
</dbReference>
<keyword evidence="2" id="KW-1185">Reference proteome</keyword>
<evidence type="ECO:0000313" key="1">
    <source>
        <dbReference type="EMBL" id="VDK40408.1"/>
    </source>
</evidence>
<gene>
    <name evidence="1" type="ORF">TASK_LOCUS8485</name>
</gene>